<dbReference type="PANTHER" id="PTHR48100:SF59">
    <property type="entry name" value="ADENOSYLCOBALAMIN_ALPHA-RIBAZOLE PHOSPHATASE"/>
    <property type="match status" value="1"/>
</dbReference>
<dbReference type="PANTHER" id="PTHR48100">
    <property type="entry name" value="BROAD-SPECIFICITY PHOSPHATASE YOR283W-RELATED"/>
    <property type="match status" value="1"/>
</dbReference>
<dbReference type="AlphaFoldDB" id="A0A3A1UY80"/>
<name>A0A3A1UY80_9BACL</name>
<feature type="active site" description="Proton donor/acceptor" evidence="1">
    <location>
        <position position="78"/>
    </location>
</feature>
<feature type="binding site" evidence="2">
    <location>
        <position position="54"/>
    </location>
    <ligand>
        <name>substrate</name>
    </ligand>
</feature>
<dbReference type="GO" id="GO:0005737">
    <property type="term" value="C:cytoplasm"/>
    <property type="evidence" value="ECO:0007669"/>
    <property type="project" value="TreeGrafter"/>
</dbReference>
<accession>A0A3A1UY80</accession>
<evidence type="ECO:0000256" key="1">
    <source>
        <dbReference type="PIRSR" id="PIRSR613078-1"/>
    </source>
</evidence>
<sequence length="191" mass="21793">MKTIYMVRHGESPYSEGTERTRGLTPKGMLDAQKVTEILKDEGIEAIISSPYTRAVLTLEGLAKHLNVEIETYEELRERHFGDDHAPMRDDDFMKAFEQSFLDFDFSLPGGESNKACQARAVAVLMKILHENQGEKIAIGTHGNVMTLMMNHFCSDYGWEFLNQTTKPDIYKMQFDNELGLIEVTRLWPIG</sequence>
<evidence type="ECO:0000313" key="4">
    <source>
        <dbReference type="Proteomes" id="UP000266482"/>
    </source>
</evidence>
<evidence type="ECO:0000256" key="2">
    <source>
        <dbReference type="PIRSR" id="PIRSR613078-2"/>
    </source>
</evidence>
<gene>
    <name evidence="3" type="ORF">D3P08_20740</name>
</gene>
<dbReference type="CDD" id="cd07067">
    <property type="entry name" value="HP_PGM_like"/>
    <property type="match status" value="1"/>
</dbReference>
<keyword evidence="4" id="KW-1185">Reference proteome</keyword>
<dbReference type="InterPro" id="IPR029033">
    <property type="entry name" value="His_PPase_superfam"/>
</dbReference>
<dbReference type="Proteomes" id="UP000266482">
    <property type="component" value="Unassembled WGS sequence"/>
</dbReference>
<dbReference type="EMBL" id="QXQA01000015">
    <property type="protein sequence ID" value="RIX50280.1"/>
    <property type="molecule type" value="Genomic_DNA"/>
</dbReference>
<dbReference type="OrthoDB" id="2185101at2"/>
<comment type="caution">
    <text evidence="3">The sequence shown here is derived from an EMBL/GenBank/DDBJ whole genome shotgun (WGS) entry which is preliminary data.</text>
</comment>
<reference evidence="3 4" key="1">
    <citation type="submission" date="2018-09" db="EMBL/GenBank/DDBJ databases">
        <title>Paenibacillus aracenensis nov. sp. isolated from a cave in southern Spain.</title>
        <authorList>
            <person name="Jurado V."/>
            <person name="Gutierrez-Patricio S."/>
            <person name="Gonzalez-Pimentel J.L."/>
            <person name="Miller A.Z."/>
            <person name="Laiz L."/>
            <person name="Saiz-Jimenez C."/>
        </authorList>
    </citation>
    <scope>NUCLEOTIDE SEQUENCE [LARGE SCALE GENOMIC DNA]</scope>
    <source>
        <strain evidence="3 4">DSM 22867</strain>
    </source>
</reference>
<proteinExistence type="predicted"/>
<dbReference type="Pfam" id="PF00300">
    <property type="entry name" value="His_Phos_1"/>
    <property type="match status" value="1"/>
</dbReference>
<organism evidence="3 4">
    <name type="scientific">Paenibacillus nanensis</name>
    <dbReference type="NCBI Taxonomy" id="393251"/>
    <lineage>
        <taxon>Bacteria</taxon>
        <taxon>Bacillati</taxon>
        <taxon>Bacillota</taxon>
        <taxon>Bacilli</taxon>
        <taxon>Bacillales</taxon>
        <taxon>Paenibacillaceae</taxon>
        <taxon>Paenibacillus</taxon>
    </lineage>
</organism>
<dbReference type="GO" id="GO:0016791">
    <property type="term" value="F:phosphatase activity"/>
    <property type="evidence" value="ECO:0007669"/>
    <property type="project" value="TreeGrafter"/>
</dbReference>
<feature type="active site" description="Tele-phosphohistidine intermediate" evidence="1">
    <location>
        <position position="9"/>
    </location>
</feature>
<dbReference type="Gene3D" id="3.40.50.1240">
    <property type="entry name" value="Phosphoglycerate mutase-like"/>
    <property type="match status" value="1"/>
</dbReference>
<dbReference type="InterPro" id="IPR013078">
    <property type="entry name" value="His_Pase_superF_clade-1"/>
</dbReference>
<dbReference type="RefSeq" id="WP_119602029.1">
    <property type="nucleotide sequence ID" value="NZ_QXQA01000015.1"/>
</dbReference>
<protein>
    <submittedName>
        <fullName evidence="3">Histidine phosphatase family protein</fullName>
    </submittedName>
</protein>
<dbReference type="SUPFAM" id="SSF53254">
    <property type="entry name" value="Phosphoglycerate mutase-like"/>
    <property type="match status" value="1"/>
</dbReference>
<dbReference type="SMART" id="SM00855">
    <property type="entry name" value="PGAM"/>
    <property type="match status" value="1"/>
</dbReference>
<evidence type="ECO:0000313" key="3">
    <source>
        <dbReference type="EMBL" id="RIX50280.1"/>
    </source>
</evidence>
<dbReference type="InterPro" id="IPR050275">
    <property type="entry name" value="PGM_Phosphatase"/>
</dbReference>